<dbReference type="PANTHER" id="PTHR47129">
    <property type="entry name" value="QUINONE OXIDOREDUCTASE 2"/>
    <property type="match status" value="1"/>
</dbReference>
<evidence type="ECO:0000259" key="1">
    <source>
        <dbReference type="Pfam" id="PF05368"/>
    </source>
</evidence>
<sequence length="286" mass="30968">MILVTGATGHLGSAVIDNLLRTVPAGQIAALVRNEAKAAPLKEKGVNIRIGHYDDAASIQQAVQGVDSVLLISGLDAHRLQQHITVIDAARQAGVKHIAYTSVSFKDVDSSVIKDFMSGHFKTEDHIKASGLNYTIFRNTLYIDALPNFVGKQVFENGIFLPAGEGKTPFALRSEMAEAIANSLLLDSKEKKTYNLTASAAYSFAEIAATLSELSGKTISYTSPDVDTFKQLLKDHGVPEIGILIAAGFASDIRNNQYDVVYNDLETLLDRKPTGLKDALKIFYNL</sequence>
<gene>
    <name evidence="2" type="ORF">ACFS6H_10570</name>
</gene>
<accession>A0ABW6A6S7</accession>
<proteinExistence type="predicted"/>
<comment type="caution">
    <text evidence="2">The sequence shown here is derived from an EMBL/GenBank/DDBJ whole genome shotgun (WGS) entry which is preliminary data.</text>
</comment>
<dbReference type="InterPro" id="IPR036291">
    <property type="entry name" value="NAD(P)-bd_dom_sf"/>
</dbReference>
<keyword evidence="2" id="KW-0560">Oxidoreductase</keyword>
<organism evidence="2 3">
    <name type="scientific">Terrimonas rubra</name>
    <dbReference type="NCBI Taxonomy" id="1035890"/>
    <lineage>
        <taxon>Bacteria</taxon>
        <taxon>Pseudomonadati</taxon>
        <taxon>Bacteroidota</taxon>
        <taxon>Chitinophagia</taxon>
        <taxon>Chitinophagales</taxon>
        <taxon>Chitinophagaceae</taxon>
        <taxon>Terrimonas</taxon>
    </lineage>
</organism>
<dbReference type="EC" id="1.6.5.2" evidence="2"/>
<dbReference type="GO" id="GO:0003955">
    <property type="term" value="F:NAD(P)H dehydrogenase (quinone) activity"/>
    <property type="evidence" value="ECO:0007669"/>
    <property type="project" value="UniProtKB-EC"/>
</dbReference>
<dbReference type="Proteomes" id="UP001597511">
    <property type="component" value="Unassembled WGS sequence"/>
</dbReference>
<dbReference type="CDD" id="cd05269">
    <property type="entry name" value="TMR_SDR_a"/>
    <property type="match status" value="1"/>
</dbReference>
<dbReference type="InterPro" id="IPR052718">
    <property type="entry name" value="NmrA-type_oxidoreductase"/>
</dbReference>
<evidence type="ECO:0000313" key="3">
    <source>
        <dbReference type="Proteomes" id="UP001597511"/>
    </source>
</evidence>
<protein>
    <submittedName>
        <fullName evidence="2">SDR family oxidoreductase</fullName>
        <ecNumber evidence="2">1.6.5.2</ecNumber>
    </submittedName>
</protein>
<dbReference type="SUPFAM" id="SSF51735">
    <property type="entry name" value="NAD(P)-binding Rossmann-fold domains"/>
    <property type="match status" value="1"/>
</dbReference>
<name>A0ABW6A6S7_9BACT</name>
<dbReference type="PANTHER" id="PTHR47129:SF1">
    <property type="entry name" value="NMRA-LIKE DOMAIN-CONTAINING PROTEIN"/>
    <property type="match status" value="1"/>
</dbReference>
<dbReference type="Pfam" id="PF05368">
    <property type="entry name" value="NmrA"/>
    <property type="match status" value="1"/>
</dbReference>
<dbReference type="EMBL" id="JBHUOZ010000003">
    <property type="protein sequence ID" value="MFD2920155.1"/>
    <property type="molecule type" value="Genomic_DNA"/>
</dbReference>
<evidence type="ECO:0000313" key="2">
    <source>
        <dbReference type="EMBL" id="MFD2920155.1"/>
    </source>
</evidence>
<reference evidence="3" key="1">
    <citation type="journal article" date="2019" name="Int. J. Syst. Evol. Microbiol.">
        <title>The Global Catalogue of Microorganisms (GCM) 10K type strain sequencing project: providing services to taxonomists for standard genome sequencing and annotation.</title>
        <authorList>
            <consortium name="The Broad Institute Genomics Platform"/>
            <consortium name="The Broad Institute Genome Sequencing Center for Infectious Disease"/>
            <person name="Wu L."/>
            <person name="Ma J."/>
        </authorList>
    </citation>
    <scope>NUCLEOTIDE SEQUENCE [LARGE SCALE GENOMIC DNA]</scope>
    <source>
        <strain evidence="3">KCTC 23299</strain>
    </source>
</reference>
<dbReference type="InterPro" id="IPR008030">
    <property type="entry name" value="NmrA-like"/>
</dbReference>
<feature type="domain" description="NmrA-like" evidence="1">
    <location>
        <begin position="2"/>
        <end position="239"/>
    </location>
</feature>
<dbReference type="Gene3D" id="3.40.50.720">
    <property type="entry name" value="NAD(P)-binding Rossmann-like Domain"/>
    <property type="match status" value="1"/>
</dbReference>
<dbReference type="Gene3D" id="3.90.25.10">
    <property type="entry name" value="UDP-galactose 4-epimerase, domain 1"/>
    <property type="match status" value="1"/>
</dbReference>
<keyword evidence="3" id="KW-1185">Reference proteome</keyword>
<dbReference type="RefSeq" id="WP_386098102.1">
    <property type="nucleotide sequence ID" value="NZ_JBHUOZ010000003.1"/>
</dbReference>